<dbReference type="OrthoDB" id="6133115at2759"/>
<dbReference type="PROSITE" id="PS51059">
    <property type="entry name" value="PARP_CATALYTIC"/>
    <property type="match status" value="1"/>
</dbReference>
<feature type="compositionally biased region" description="Basic and acidic residues" evidence="7">
    <location>
        <begin position="10"/>
        <end position="23"/>
    </location>
</feature>
<dbReference type="PANTHER" id="PTHR14453">
    <property type="entry name" value="PARP/ZINC FINGER CCCH TYPE DOMAIN CONTAINING PROTEIN"/>
    <property type="match status" value="1"/>
</dbReference>
<keyword evidence="11" id="KW-1185">Reference proteome</keyword>
<gene>
    <name evidence="10" type="ORF">MEDL_13872</name>
</gene>
<dbReference type="SUPFAM" id="SSF56399">
    <property type="entry name" value="ADP-ribosylation"/>
    <property type="match status" value="1"/>
</dbReference>
<dbReference type="Pfam" id="PF00644">
    <property type="entry name" value="PARP"/>
    <property type="match status" value="1"/>
</dbReference>
<dbReference type="GO" id="GO:0003714">
    <property type="term" value="F:transcription corepressor activity"/>
    <property type="evidence" value="ECO:0007669"/>
    <property type="project" value="TreeGrafter"/>
</dbReference>
<reference evidence="10" key="1">
    <citation type="submission" date="2021-03" db="EMBL/GenBank/DDBJ databases">
        <authorList>
            <person name="Bekaert M."/>
        </authorList>
    </citation>
    <scope>NUCLEOTIDE SEQUENCE</scope>
</reference>
<feature type="domain" description="PARP catalytic" evidence="8">
    <location>
        <begin position="466"/>
        <end position="703"/>
    </location>
</feature>
<dbReference type="InterPro" id="IPR012317">
    <property type="entry name" value="Poly(ADP-ribose)pol_cat_dom"/>
</dbReference>
<dbReference type="EC" id="2.4.2.-" evidence="6"/>
<dbReference type="GO" id="GO:0010629">
    <property type="term" value="P:negative regulation of gene expression"/>
    <property type="evidence" value="ECO:0007669"/>
    <property type="project" value="TreeGrafter"/>
</dbReference>
<keyword evidence="3 6" id="KW-0808">Transferase</keyword>
<evidence type="ECO:0000256" key="5">
    <source>
        <dbReference type="ARBA" id="ARBA00023242"/>
    </source>
</evidence>
<comment type="subcellular location">
    <subcellularLocation>
        <location evidence="1">Nucleus</location>
    </subcellularLocation>
</comment>
<evidence type="ECO:0000259" key="9">
    <source>
        <dbReference type="PROSITE" id="PS51154"/>
    </source>
</evidence>
<comment type="caution">
    <text evidence="10">The sequence shown here is derived from an EMBL/GenBank/DDBJ whole genome shotgun (WGS) entry which is preliminary data.</text>
</comment>
<dbReference type="InterPro" id="IPR052056">
    <property type="entry name" value="Mono-ARTD/PARP"/>
</dbReference>
<evidence type="ECO:0000259" key="8">
    <source>
        <dbReference type="PROSITE" id="PS51059"/>
    </source>
</evidence>
<dbReference type="Gene3D" id="3.40.220.10">
    <property type="entry name" value="Leucine Aminopeptidase, subunit E, domain 1"/>
    <property type="match status" value="2"/>
</dbReference>
<evidence type="ECO:0000256" key="3">
    <source>
        <dbReference type="ARBA" id="ARBA00022679"/>
    </source>
</evidence>
<proteinExistence type="predicted"/>
<dbReference type="Proteomes" id="UP000683360">
    <property type="component" value="Unassembled WGS sequence"/>
</dbReference>
<dbReference type="PROSITE" id="PS51154">
    <property type="entry name" value="MACRO"/>
    <property type="match status" value="1"/>
</dbReference>
<feature type="compositionally biased region" description="Basic residues" evidence="7">
    <location>
        <begin position="24"/>
        <end position="33"/>
    </location>
</feature>
<evidence type="ECO:0000256" key="4">
    <source>
        <dbReference type="ARBA" id="ARBA00023027"/>
    </source>
</evidence>
<keyword evidence="5" id="KW-0539">Nucleus</keyword>
<evidence type="ECO:0000313" key="11">
    <source>
        <dbReference type="Proteomes" id="UP000683360"/>
    </source>
</evidence>
<dbReference type="SMART" id="SM00506">
    <property type="entry name" value="A1pp"/>
    <property type="match status" value="1"/>
</dbReference>
<evidence type="ECO:0000256" key="2">
    <source>
        <dbReference type="ARBA" id="ARBA00022676"/>
    </source>
</evidence>
<protein>
    <recommendedName>
        <fullName evidence="6">Poly [ADP-ribose] polymerase</fullName>
        <shortName evidence="6">PARP</shortName>
        <ecNumber evidence="6">2.4.2.-</ecNumber>
    </recommendedName>
</protein>
<evidence type="ECO:0000313" key="10">
    <source>
        <dbReference type="EMBL" id="CAG2199167.1"/>
    </source>
</evidence>
<feature type="region of interest" description="Disordered" evidence="7">
    <location>
        <begin position="1"/>
        <end position="33"/>
    </location>
</feature>
<feature type="domain" description="Macro" evidence="9">
    <location>
        <begin position="228"/>
        <end position="418"/>
    </location>
</feature>
<sequence length="703" mass="78740">MGNSSSSEDESAKENKKTEETPQKKHIRTRRTQRRKRFLQIGKFSISVVKGSIIDQTTDVIVTGSVPSLELNKARTSKLLLDKAGDSIQDECKEKYPTGITFSDVAITGPGRLDCQHIFHVTIQKFSSKGDEKNLSGLMYNELKAKADKTWDDLHSIPSLRNWLLIPQKLVAAAMFHAVDNSRQGSHQNTSLKIINCVVFADDTFKEILTEAKVRATSKGLEELSLVTRASCSSNMGKIHISVIVDTITSQTADVIVCTCSSNLKLCSRPGLPKNLVEVAGSVIQSELDRRYPNGMKVGDLVVTNGYNLKCRKVYFGCLSPFFGEKKEDQLPEQVLYSFVYKCLASASKHGCKSLTFPALGTGYLKFPPDLAASKVIQAIKDFHNKEQQTSLREVKIVIFGGTNDWAKIEKAYIKSCTPQSGNPNEGHKQPLQTVPPKGTRAYFKYKYLEEPKPPSYWTHFKNSKTIKEWNTTAKGNTAVRKQPGLNISKAISSAFTKTLRTQCTIVSIERIENISLYENYVHECQRMFRKASINGACIPLARTKGSRGEAACMKHIDDDIKKYLHPEINEVYLFHGTKRNLVDIIGQQGFDDRLAKMNFGRLRLGNGVYSAEESYVSKGYTDGNDQCKMFLMRVCLGDVYTTPQNIEKLTRPPCKSGCIGVCTDHPDLFDSVVGEWPGMCREFTVYDRAKCYPEYIITYTIP</sequence>
<dbReference type="EMBL" id="CAJPWZ010000712">
    <property type="protein sequence ID" value="CAG2199167.1"/>
    <property type="molecule type" value="Genomic_DNA"/>
</dbReference>
<accession>A0A8S3QRD3</accession>
<name>A0A8S3QRD3_MYTED</name>
<dbReference type="SUPFAM" id="SSF52949">
    <property type="entry name" value="Macro domain-like"/>
    <property type="match status" value="2"/>
</dbReference>
<dbReference type="GO" id="GO:0005737">
    <property type="term" value="C:cytoplasm"/>
    <property type="evidence" value="ECO:0007669"/>
    <property type="project" value="TreeGrafter"/>
</dbReference>
<keyword evidence="2 6" id="KW-0328">Glycosyltransferase</keyword>
<dbReference type="GO" id="GO:0005634">
    <property type="term" value="C:nucleus"/>
    <property type="evidence" value="ECO:0007669"/>
    <property type="project" value="UniProtKB-SubCell"/>
</dbReference>
<evidence type="ECO:0000256" key="6">
    <source>
        <dbReference type="RuleBase" id="RU362114"/>
    </source>
</evidence>
<keyword evidence="4 6" id="KW-0520">NAD</keyword>
<dbReference type="InterPro" id="IPR043472">
    <property type="entry name" value="Macro_dom-like"/>
</dbReference>
<dbReference type="Pfam" id="PF01661">
    <property type="entry name" value="Macro"/>
    <property type="match status" value="1"/>
</dbReference>
<dbReference type="AlphaFoldDB" id="A0A8S3QRD3"/>
<organism evidence="10 11">
    <name type="scientific">Mytilus edulis</name>
    <name type="common">Blue mussel</name>
    <dbReference type="NCBI Taxonomy" id="6550"/>
    <lineage>
        <taxon>Eukaryota</taxon>
        <taxon>Metazoa</taxon>
        <taxon>Spiralia</taxon>
        <taxon>Lophotrochozoa</taxon>
        <taxon>Mollusca</taxon>
        <taxon>Bivalvia</taxon>
        <taxon>Autobranchia</taxon>
        <taxon>Pteriomorphia</taxon>
        <taxon>Mytilida</taxon>
        <taxon>Mytiloidea</taxon>
        <taxon>Mytilidae</taxon>
        <taxon>Mytilinae</taxon>
        <taxon>Mytilus</taxon>
    </lineage>
</organism>
<dbReference type="InterPro" id="IPR002589">
    <property type="entry name" value="Macro_dom"/>
</dbReference>
<dbReference type="Gene3D" id="3.90.228.10">
    <property type="match status" value="1"/>
</dbReference>
<dbReference type="GO" id="GO:0003950">
    <property type="term" value="F:NAD+ poly-ADP-ribosyltransferase activity"/>
    <property type="evidence" value="ECO:0007669"/>
    <property type="project" value="UniProtKB-UniRule"/>
</dbReference>
<evidence type="ECO:0000256" key="1">
    <source>
        <dbReference type="ARBA" id="ARBA00004123"/>
    </source>
</evidence>
<evidence type="ECO:0000256" key="7">
    <source>
        <dbReference type="SAM" id="MobiDB-lite"/>
    </source>
</evidence>
<dbReference type="PANTHER" id="PTHR14453:SF67">
    <property type="entry name" value="POLY [ADP-RIBOSE] POLYMERASE"/>
    <property type="match status" value="1"/>
</dbReference>